<evidence type="ECO:0000313" key="2">
    <source>
        <dbReference type="EMBL" id="KXZ40635.1"/>
    </source>
</evidence>
<dbReference type="InterPro" id="IPR000866">
    <property type="entry name" value="AhpC/TSA"/>
</dbReference>
<reference evidence="2 4" key="1">
    <citation type="submission" date="2016-02" db="EMBL/GenBank/DDBJ databases">
        <title>Draft genome sequence for Clostridium paradoxum JW-YL-7.</title>
        <authorList>
            <person name="Utturkar S.M."/>
            <person name="Lancaster A."/>
            <person name="Poole F.L."/>
            <person name="Adams M.W."/>
            <person name="Brown S.D."/>
        </authorList>
    </citation>
    <scope>NUCLEOTIDE SEQUENCE [LARGE SCALE GENOMIC DNA]</scope>
    <source>
        <strain evidence="2 4">JW-YL-7</strain>
    </source>
</reference>
<dbReference type="PATRIC" id="fig|1121328.3.peg.1721"/>
<comment type="caution">
    <text evidence="2">The sequence shown here is derived from an EMBL/GenBank/DDBJ whole genome shotgun (WGS) entry which is preliminary data.</text>
</comment>
<dbReference type="InterPro" id="IPR036249">
    <property type="entry name" value="Thioredoxin-like_sf"/>
</dbReference>
<evidence type="ECO:0000313" key="4">
    <source>
        <dbReference type="Proteomes" id="UP000092605"/>
    </source>
</evidence>
<dbReference type="PANTHER" id="PTHR42852:SF17">
    <property type="entry name" value="THIOREDOXIN-LIKE PROTEIN HI_1115"/>
    <property type="match status" value="1"/>
</dbReference>
<dbReference type="InterPro" id="IPR050553">
    <property type="entry name" value="Thioredoxin_ResA/DsbE_sf"/>
</dbReference>
<dbReference type="Proteomes" id="UP000323392">
    <property type="component" value="Unassembled WGS sequence"/>
</dbReference>
<dbReference type="Pfam" id="PF00578">
    <property type="entry name" value="AhpC-TSA"/>
    <property type="match status" value="1"/>
</dbReference>
<evidence type="ECO:0000259" key="1">
    <source>
        <dbReference type="PROSITE" id="PS51352"/>
    </source>
</evidence>
<proteinExistence type="predicted"/>
<dbReference type="Proteomes" id="UP000092605">
    <property type="component" value="Unassembled WGS sequence"/>
</dbReference>
<gene>
    <name evidence="2" type="ORF">JWYL7_1710</name>
    <name evidence="3" type="ORF">SAMN05661008_01656</name>
</gene>
<dbReference type="SUPFAM" id="SSF52833">
    <property type="entry name" value="Thioredoxin-like"/>
    <property type="match status" value="1"/>
</dbReference>
<keyword evidence="5" id="KW-1185">Reference proteome</keyword>
<dbReference type="PROSITE" id="PS51352">
    <property type="entry name" value="THIOREDOXIN_2"/>
    <property type="match status" value="1"/>
</dbReference>
<dbReference type="EMBL" id="LSFY01000001">
    <property type="protein sequence ID" value="KXZ40635.1"/>
    <property type="molecule type" value="Genomic_DNA"/>
</dbReference>
<dbReference type="RefSeq" id="WP_066071821.1">
    <property type="nucleotide sequence ID" value="NZ_FRBG01000015.1"/>
</dbReference>
<accession>A0A150FTY3</accession>
<dbReference type="OrthoDB" id="9809733at2"/>
<reference evidence="3 5" key="2">
    <citation type="submission" date="2016-11" db="EMBL/GenBank/DDBJ databases">
        <authorList>
            <person name="Varghese N."/>
            <person name="Submissions S."/>
        </authorList>
    </citation>
    <scope>NUCLEOTIDE SEQUENCE [LARGE SCALE GENOMIC DNA]</scope>
    <source>
        <strain evidence="3 5">DSM 7308</strain>
    </source>
</reference>
<protein>
    <submittedName>
        <fullName evidence="2">Alkyl hydroperoxide reductase/ Thiol specific antioxidant/ Mal allergen</fullName>
    </submittedName>
    <submittedName>
        <fullName evidence="3">Peroxiredoxin</fullName>
    </submittedName>
</protein>
<name>A0A150FTY3_CLOPD</name>
<dbReference type="CDD" id="cd02966">
    <property type="entry name" value="TlpA_like_family"/>
    <property type="match status" value="1"/>
</dbReference>
<dbReference type="AlphaFoldDB" id="A0A150FTY3"/>
<dbReference type="STRING" id="1121328.JWYL7_1710"/>
<organism evidence="2 4">
    <name type="scientific">Alkalithermobacter thermoalcaliphilus JW-YL-7 = DSM 7308</name>
    <dbReference type="NCBI Taxonomy" id="1121328"/>
    <lineage>
        <taxon>Bacteria</taxon>
        <taxon>Bacillati</taxon>
        <taxon>Bacillota</taxon>
        <taxon>Clostridia</taxon>
        <taxon>Peptostreptococcales</taxon>
        <taxon>Tepidibacteraceae</taxon>
        <taxon>Alkalithermobacter</taxon>
    </lineage>
</organism>
<dbReference type="PROSITE" id="PS51257">
    <property type="entry name" value="PROKAR_LIPOPROTEIN"/>
    <property type="match status" value="1"/>
</dbReference>
<dbReference type="Gene3D" id="3.40.30.10">
    <property type="entry name" value="Glutaredoxin"/>
    <property type="match status" value="1"/>
</dbReference>
<dbReference type="GO" id="GO:0016209">
    <property type="term" value="F:antioxidant activity"/>
    <property type="evidence" value="ECO:0007669"/>
    <property type="project" value="InterPro"/>
</dbReference>
<dbReference type="GO" id="GO:0016491">
    <property type="term" value="F:oxidoreductase activity"/>
    <property type="evidence" value="ECO:0007669"/>
    <property type="project" value="InterPro"/>
</dbReference>
<evidence type="ECO:0000313" key="3">
    <source>
        <dbReference type="EMBL" id="SHL20006.1"/>
    </source>
</evidence>
<dbReference type="EMBL" id="FRBG01000015">
    <property type="protein sequence ID" value="SHL20006.1"/>
    <property type="molecule type" value="Genomic_DNA"/>
</dbReference>
<dbReference type="PANTHER" id="PTHR42852">
    <property type="entry name" value="THIOL:DISULFIDE INTERCHANGE PROTEIN DSBE"/>
    <property type="match status" value="1"/>
</dbReference>
<evidence type="ECO:0000313" key="5">
    <source>
        <dbReference type="Proteomes" id="UP000323392"/>
    </source>
</evidence>
<sequence length="178" mass="20935" precursor="true">MKRFILFLFLIIFMISSVGCEKKEKQTITEDKNIQYGIHEGNKAYDFILTDSDGKKVALSDFKGEKVFLNFWASWCKYCEIDKQKIASLQDEYKNIKFLMVNLTELEKINKDQIRDYLFRYSKDFVLLYDDESYAASIYSVAAIPTSYIIDEEGIIRKMIVGPITNRLEEEIRQLLDN</sequence>
<feature type="domain" description="Thioredoxin" evidence="1">
    <location>
        <begin position="38"/>
        <end position="178"/>
    </location>
</feature>
<dbReference type="InterPro" id="IPR013766">
    <property type="entry name" value="Thioredoxin_domain"/>
</dbReference>